<keyword evidence="2" id="KW-0812">Transmembrane</keyword>
<dbReference type="Proteomes" id="UP000094893">
    <property type="component" value="Unassembled WGS sequence"/>
</dbReference>
<feature type="region of interest" description="Disordered" evidence="1">
    <location>
        <begin position="701"/>
        <end position="733"/>
    </location>
</feature>
<feature type="transmembrane region" description="Helical" evidence="2">
    <location>
        <begin position="655"/>
        <end position="674"/>
    </location>
</feature>
<feature type="transmembrane region" description="Helical" evidence="2">
    <location>
        <begin position="611"/>
        <end position="635"/>
    </location>
</feature>
<evidence type="ECO:0000313" key="7">
    <source>
        <dbReference type="Proteomes" id="UP000095008"/>
    </source>
</evidence>
<evidence type="ECO:0000256" key="2">
    <source>
        <dbReference type="SAM" id="Phobius"/>
    </source>
</evidence>
<accession>A0A1C2IKR1</accession>
<proteinExistence type="predicted"/>
<evidence type="ECO:0000256" key="1">
    <source>
        <dbReference type="SAM" id="MobiDB-lite"/>
    </source>
</evidence>
<keyword evidence="2" id="KW-0472">Membrane</keyword>
<comment type="caution">
    <text evidence="5">The sequence shown here is derived from an EMBL/GenBank/DDBJ whole genome shotgun (WGS) entry which is preliminary data.</text>
</comment>
<feature type="signal peptide" evidence="3">
    <location>
        <begin position="1"/>
        <end position="27"/>
    </location>
</feature>
<evidence type="ECO:0000313" key="5">
    <source>
        <dbReference type="EMBL" id="OCX76549.1"/>
    </source>
</evidence>
<dbReference type="EMBL" id="LWSA01000102">
    <property type="protein sequence ID" value="OCX73518.1"/>
    <property type="molecule type" value="Genomic_DNA"/>
</dbReference>
<evidence type="ECO:0000256" key="3">
    <source>
        <dbReference type="SAM" id="SignalP"/>
    </source>
</evidence>
<dbReference type="InterPro" id="IPR027628">
    <property type="entry name" value="DotA_TraY"/>
</dbReference>
<keyword evidence="3" id="KW-0732">Signal</keyword>
<name>A0A1C2IKR1_ACITH</name>
<feature type="transmembrane region" description="Helical" evidence="2">
    <location>
        <begin position="557"/>
        <end position="582"/>
    </location>
</feature>
<organism evidence="5 7">
    <name type="scientific">Acidithiobacillus thiooxidans</name>
    <name type="common">Thiobacillus thiooxidans</name>
    <dbReference type="NCBI Taxonomy" id="930"/>
    <lineage>
        <taxon>Bacteria</taxon>
        <taxon>Pseudomonadati</taxon>
        <taxon>Pseudomonadota</taxon>
        <taxon>Acidithiobacillia</taxon>
        <taxon>Acidithiobacillales</taxon>
        <taxon>Acidithiobacillaceae</taxon>
        <taxon>Acidithiobacillus</taxon>
    </lineage>
</organism>
<evidence type="ECO:0000313" key="4">
    <source>
        <dbReference type="EMBL" id="OCX73518.1"/>
    </source>
</evidence>
<dbReference type="NCBIfam" id="TIGR04346">
    <property type="entry name" value="DotA_TraY"/>
    <property type="match status" value="1"/>
</dbReference>
<keyword evidence="2" id="KW-1133">Transmembrane helix</keyword>
<reference evidence="5 6" key="1">
    <citation type="journal article" date="2016" name="Int. J. Mol. Sci.">
        <title>Comparative genomics of the extreme acidophile Acidithiobacillus thiooxidans reveals intraspecific divergence and niche adaptation.</title>
        <authorList>
            <person name="Zhang X."/>
            <person name="Feng X."/>
            <person name="Tao J."/>
            <person name="Ma L."/>
            <person name="Xiao Y."/>
            <person name="Liang Y."/>
            <person name="Liu X."/>
            <person name="Yin H."/>
        </authorList>
    </citation>
    <scope>NUCLEOTIDE SEQUENCE [LARGE SCALE GENOMIC DNA]</scope>
    <source>
        <strain evidence="4 6">A02</strain>
        <strain evidence="5">DXS-W</strain>
    </source>
</reference>
<sequence length="733" mass="76961">MSYRNTKNRSLLAFGLLLLGWSLPGFASTFNPKPASDDMLLDILAKTIGPSIHQISGVGTGTLSDITRLLMDINSLVLIVGGLLLTYVIGASVLKTAHEGEPMGQKWSSMWIPMKAAAGAALILPVPSLGGLSAAQGIVIWLLTFSIGAGDAAWDQAVSYIATDPVGSVVVNPIHTGQLAAGIMDSQVCERAINQTADNYFPNSNPISRSGPTVEHTLNPIGGVTHLVEGYDEAVQPLPGGHAYATQYSLYQWTADSSGLLGDLSSMEILPSACGKTAFISGVVSNGHNSPSVTMMKTIGTDNGTAIGMLIGSLAPISQNLYAEIKTGRSDHDFVKAINAYDTTMQTDIQNATATAVRGQVQKYEAAARVDGFATAGEWFWDLVRWNSVAQKAADNLGDATGMNFGSFLGKIGSSHVKDAQARIQSFIKENGSLVGHIQPSSNGQSMIDSVVAEADTAIYGGGLGIVSSNPLITVRNIGASMETAGGIVYAGDLLLTGGAGAANGGIDKDVPLVGNGTNAAAKIVYYDVSPVLLALAGALFIEGFFLSFIVPLIPFMVWISALLGFLFMAFEMIVAAPLWAVMHMHPEGHEVVGMGANGYKMAFAIMTRPFLMILGLVGGYALFMGFTALISPMILKAVTSSQNTGGGFTGPLDMIGMVGIYVTLVTIIAYECFKLVFVLPERVMNWASAGIANYNEDRTLESQKGSHEAARKHAQNAPNAVLSGKPKPPGEK</sequence>
<dbReference type="AlphaFoldDB" id="A0A1C2IKR1"/>
<keyword evidence="7" id="KW-1185">Reference proteome</keyword>
<dbReference type="STRING" id="930.GCA_002079865_02142"/>
<gene>
    <name evidence="5" type="ORF">A6M23_00010</name>
    <name evidence="4" type="ORF">A6P07_08210</name>
</gene>
<evidence type="ECO:0000313" key="6">
    <source>
        <dbReference type="Proteomes" id="UP000094893"/>
    </source>
</evidence>
<dbReference type="OrthoDB" id="7010241at2"/>
<dbReference type="EMBL" id="LWRY01000001">
    <property type="protein sequence ID" value="OCX76549.1"/>
    <property type="molecule type" value="Genomic_DNA"/>
</dbReference>
<protein>
    <submittedName>
        <fullName evidence="5">Uncharacterized protein</fullName>
    </submittedName>
</protein>
<dbReference type="RefSeq" id="WP_024893692.1">
    <property type="nucleotide sequence ID" value="NZ_JAAOMO010000052.1"/>
</dbReference>
<feature type="transmembrane region" description="Helical" evidence="2">
    <location>
        <begin position="73"/>
        <end position="94"/>
    </location>
</feature>
<dbReference type="Proteomes" id="UP000095008">
    <property type="component" value="Unassembled WGS sequence"/>
</dbReference>
<feature type="compositionally biased region" description="Basic and acidic residues" evidence="1">
    <location>
        <begin position="701"/>
        <end position="712"/>
    </location>
</feature>
<feature type="chain" id="PRO_5010466997" evidence="3">
    <location>
        <begin position="28"/>
        <end position="733"/>
    </location>
</feature>
<feature type="transmembrane region" description="Helical" evidence="2">
    <location>
        <begin position="532"/>
        <end position="551"/>
    </location>
</feature>